<dbReference type="RefSeq" id="WP_301227031.1">
    <property type="nucleotide sequence ID" value="NZ_JAROCG010000001.1"/>
</dbReference>
<dbReference type="EMBL" id="JAROCG010000001">
    <property type="protein sequence ID" value="MDN4611228.1"/>
    <property type="molecule type" value="Genomic_DNA"/>
</dbReference>
<name>A0ABT8K1C0_9MICC</name>
<evidence type="ECO:0000256" key="1">
    <source>
        <dbReference type="SAM" id="MobiDB-lite"/>
    </source>
</evidence>
<reference evidence="2" key="1">
    <citation type="submission" date="2023-06" db="EMBL/GenBank/DDBJ databases">
        <title>MT1 and MT2 Draft Genomes of Novel Species.</title>
        <authorList>
            <person name="Venkateswaran K."/>
        </authorList>
    </citation>
    <scope>NUCLEOTIDE SEQUENCE</scope>
    <source>
        <strain evidence="2">IIF3SC-B10</strain>
    </source>
</reference>
<accession>A0ABT8K1C0</accession>
<organism evidence="2 3">
    <name type="scientific">Arthrobacter burdickii</name>
    <dbReference type="NCBI Taxonomy" id="3035920"/>
    <lineage>
        <taxon>Bacteria</taxon>
        <taxon>Bacillati</taxon>
        <taxon>Actinomycetota</taxon>
        <taxon>Actinomycetes</taxon>
        <taxon>Micrococcales</taxon>
        <taxon>Micrococcaceae</taxon>
        <taxon>Arthrobacter</taxon>
    </lineage>
</organism>
<keyword evidence="3" id="KW-1185">Reference proteome</keyword>
<dbReference type="SUPFAM" id="SSF50998">
    <property type="entry name" value="Quinoprotein alcohol dehydrogenase-like"/>
    <property type="match status" value="1"/>
</dbReference>
<comment type="caution">
    <text evidence="2">The sequence shown here is derived from an EMBL/GenBank/DDBJ whole genome shotgun (WGS) entry which is preliminary data.</text>
</comment>
<dbReference type="InterPro" id="IPR011047">
    <property type="entry name" value="Quinoprotein_ADH-like_sf"/>
</dbReference>
<feature type="region of interest" description="Disordered" evidence="1">
    <location>
        <begin position="41"/>
        <end position="60"/>
    </location>
</feature>
<gene>
    <name evidence="2" type="ORF">P5G52_10140</name>
</gene>
<evidence type="ECO:0000313" key="3">
    <source>
        <dbReference type="Proteomes" id="UP001174209"/>
    </source>
</evidence>
<dbReference type="Proteomes" id="UP001174209">
    <property type="component" value="Unassembled WGS sequence"/>
</dbReference>
<feature type="compositionally biased region" description="Polar residues" evidence="1">
    <location>
        <begin position="41"/>
        <end position="53"/>
    </location>
</feature>
<proteinExistence type="predicted"/>
<sequence length="357" mass="38042">MDLDSWVACADTGRGRQRAAALAVGAVMTFLLGACTYETSPVEQPTPTSSSEPGFSASKPEAWGPGSPYYTNNGIPYVGESTWPSPVRVASFTEAKTGVVYVDADSSKIVWESWEHDTKEIGRQPWRNAGATPVGRMWGEFRDIVGNPESDVVSWVETTDGQRGDIVVVQPSTGRVLARTPIEASPEQPVVFASVDDHAVHYATGTDPGGSGANENIWVWQWASGEDPHLGRRGVAVLDVSGDTWAVAGGSRISFERTDGSVLSSVDASYGDRTYFGGGLSPGGRFWFAPAYGLVVETSTGKEVRLEHGFDGRYGWTGPEELTMIGPGLSVCSAITGNCDDPIDAPYTYSAFGLPLN</sequence>
<protein>
    <submittedName>
        <fullName evidence="2">Uncharacterized protein</fullName>
    </submittedName>
</protein>
<evidence type="ECO:0000313" key="2">
    <source>
        <dbReference type="EMBL" id="MDN4611228.1"/>
    </source>
</evidence>